<organism evidence="2 3">
    <name type="scientific">Crotalaria pallida</name>
    <name type="common">Smooth rattlebox</name>
    <name type="synonym">Crotalaria striata</name>
    <dbReference type="NCBI Taxonomy" id="3830"/>
    <lineage>
        <taxon>Eukaryota</taxon>
        <taxon>Viridiplantae</taxon>
        <taxon>Streptophyta</taxon>
        <taxon>Embryophyta</taxon>
        <taxon>Tracheophyta</taxon>
        <taxon>Spermatophyta</taxon>
        <taxon>Magnoliopsida</taxon>
        <taxon>eudicotyledons</taxon>
        <taxon>Gunneridae</taxon>
        <taxon>Pentapetalae</taxon>
        <taxon>rosids</taxon>
        <taxon>fabids</taxon>
        <taxon>Fabales</taxon>
        <taxon>Fabaceae</taxon>
        <taxon>Papilionoideae</taxon>
        <taxon>50 kb inversion clade</taxon>
        <taxon>genistoids sensu lato</taxon>
        <taxon>core genistoids</taxon>
        <taxon>Crotalarieae</taxon>
        <taxon>Crotalaria</taxon>
    </lineage>
</organism>
<dbReference type="InterPro" id="IPR044730">
    <property type="entry name" value="RNase_H-like_dom_plant"/>
</dbReference>
<dbReference type="Pfam" id="PF13456">
    <property type="entry name" value="RVT_3"/>
    <property type="match status" value="1"/>
</dbReference>
<dbReference type="AlphaFoldDB" id="A0AAN9FT97"/>
<dbReference type="CDD" id="cd06222">
    <property type="entry name" value="RNase_H_like"/>
    <property type="match status" value="1"/>
</dbReference>
<dbReference type="Gene3D" id="3.30.420.10">
    <property type="entry name" value="Ribonuclease H-like superfamily/Ribonuclease H"/>
    <property type="match status" value="1"/>
</dbReference>
<dbReference type="InterPro" id="IPR036397">
    <property type="entry name" value="RNaseH_sf"/>
</dbReference>
<dbReference type="EMBL" id="JAYWIO010000002">
    <property type="protein sequence ID" value="KAK7282299.1"/>
    <property type="molecule type" value="Genomic_DNA"/>
</dbReference>
<reference evidence="2 3" key="1">
    <citation type="submission" date="2024-01" db="EMBL/GenBank/DDBJ databases">
        <title>The genomes of 5 underutilized Papilionoideae crops provide insights into root nodulation and disease resistanc.</title>
        <authorList>
            <person name="Yuan L."/>
        </authorList>
    </citation>
    <scope>NUCLEOTIDE SEQUENCE [LARGE SCALE GENOMIC DNA]</scope>
    <source>
        <strain evidence="2">ZHUSHIDOU_FW_LH</strain>
        <tissue evidence="2">Leaf</tissue>
    </source>
</reference>
<accession>A0AAN9FT97</accession>
<comment type="caution">
    <text evidence="2">The sequence shown here is derived from an EMBL/GenBank/DDBJ whole genome shotgun (WGS) entry which is preliminary data.</text>
</comment>
<dbReference type="GO" id="GO:0003676">
    <property type="term" value="F:nucleic acid binding"/>
    <property type="evidence" value="ECO:0007669"/>
    <property type="project" value="InterPro"/>
</dbReference>
<evidence type="ECO:0000313" key="2">
    <source>
        <dbReference type="EMBL" id="KAK7282299.1"/>
    </source>
</evidence>
<gene>
    <name evidence="2" type="ORF">RIF29_10964</name>
</gene>
<dbReference type="PANTHER" id="PTHR47074">
    <property type="entry name" value="BNAC02G40300D PROTEIN"/>
    <property type="match status" value="1"/>
</dbReference>
<proteinExistence type="predicted"/>
<dbReference type="InterPro" id="IPR002156">
    <property type="entry name" value="RNaseH_domain"/>
</dbReference>
<name>A0AAN9FT97_CROPI</name>
<evidence type="ECO:0000313" key="3">
    <source>
        <dbReference type="Proteomes" id="UP001372338"/>
    </source>
</evidence>
<dbReference type="InterPro" id="IPR052929">
    <property type="entry name" value="RNase_H-like_EbsB-rel"/>
</dbReference>
<dbReference type="SUPFAM" id="SSF53098">
    <property type="entry name" value="Ribonuclease H-like"/>
    <property type="match status" value="1"/>
</dbReference>
<protein>
    <recommendedName>
        <fullName evidence="1">RNase H type-1 domain-containing protein</fullName>
    </recommendedName>
</protein>
<dbReference type="PANTHER" id="PTHR47074:SF11">
    <property type="entry name" value="REVERSE TRANSCRIPTASE-LIKE PROTEIN"/>
    <property type="match status" value="1"/>
</dbReference>
<dbReference type="InterPro" id="IPR012337">
    <property type="entry name" value="RNaseH-like_sf"/>
</dbReference>
<keyword evidence="3" id="KW-1185">Reference proteome</keyword>
<dbReference type="GO" id="GO:0004523">
    <property type="term" value="F:RNA-DNA hybrid ribonuclease activity"/>
    <property type="evidence" value="ECO:0007669"/>
    <property type="project" value="InterPro"/>
</dbReference>
<feature type="domain" description="RNase H type-1" evidence="1">
    <location>
        <begin position="80"/>
        <end position="199"/>
    </location>
</feature>
<sequence length="226" mass="25839">MWLAWFVSNSHNECVRMILNLFHALWFRRNKWVFKQRHMEIDHILCKAASMGFNEDKMHPNQSCSPVSRSNSTGAKVFVDVSLKEGVGTGVGFIAVDSEGVFIAAAIHTFPEALDARTAEALAVLWCIETLMEIGISHVTIHTDCLQVVQCWKKKRRCHTYFEEIIHDSIDKGKELHDLKPVHVRRNLNKIADFLANFAFDSTSMICLDEVPSFLKQLFNVVFNVM</sequence>
<evidence type="ECO:0000259" key="1">
    <source>
        <dbReference type="Pfam" id="PF13456"/>
    </source>
</evidence>
<dbReference type="Proteomes" id="UP001372338">
    <property type="component" value="Unassembled WGS sequence"/>
</dbReference>